<dbReference type="EMBL" id="JXIQ01000025">
    <property type="protein sequence ID" value="KIY23142.1"/>
    <property type="molecule type" value="Genomic_DNA"/>
</dbReference>
<evidence type="ECO:0000313" key="2">
    <source>
        <dbReference type="Proteomes" id="UP000032512"/>
    </source>
</evidence>
<accession>A0A0D6ZC70</accession>
<proteinExistence type="predicted"/>
<dbReference type="RefSeq" id="WP_044391620.1">
    <property type="nucleotide sequence ID" value="NZ_JXIQ01000025.1"/>
</dbReference>
<dbReference type="PATRIC" id="fig|285983.3.peg.3426"/>
<gene>
    <name evidence="1" type="ORF">UB32_04645</name>
</gene>
<dbReference type="Proteomes" id="UP000032512">
    <property type="component" value="Unassembled WGS sequence"/>
</dbReference>
<name>A0A0D6ZC70_9BACI</name>
<comment type="caution">
    <text evidence="1">The sequence shown here is derived from an EMBL/GenBank/DDBJ whole genome shotgun (WGS) entry which is preliminary data.</text>
</comment>
<reference evidence="1 2" key="1">
    <citation type="submission" date="2015-01" db="EMBL/GenBank/DDBJ databases">
        <title>Draft genome sequences of the supercritical CO2 tolerant bacteria Bacillus subterraneus MITOT1 and Bacillus cereus MIT0214.</title>
        <authorList>
            <person name="Peet K.C."/>
            <person name="Thompson J.R."/>
        </authorList>
    </citation>
    <scope>NUCLEOTIDE SEQUENCE [LARGE SCALE GENOMIC DNA]</scope>
    <source>
        <strain evidence="1 2">MITOT1</strain>
    </source>
</reference>
<dbReference type="OrthoDB" id="2965179at2"/>
<protein>
    <submittedName>
        <fullName evidence="1">Uncharacterized protein</fullName>
    </submittedName>
</protein>
<organism evidence="1 2">
    <name type="scientific">Mesobacillus subterraneus</name>
    <dbReference type="NCBI Taxonomy" id="285983"/>
    <lineage>
        <taxon>Bacteria</taxon>
        <taxon>Bacillati</taxon>
        <taxon>Bacillota</taxon>
        <taxon>Bacilli</taxon>
        <taxon>Bacillales</taxon>
        <taxon>Bacillaceae</taxon>
        <taxon>Mesobacillus</taxon>
    </lineage>
</organism>
<keyword evidence="2" id="KW-1185">Reference proteome</keyword>
<sequence length="235" mass="27357">MKVNVTSSNPGLKSIFKHPDQIITMDANFLISPDRSKHAKYCFGFPKFKEVWLDPIFVAFPNLAIHEAVYDELVIPSVQSYIDSQINSTPRRLVVHQDEALTPEEKVLRDSIEEKIFPLTKYEPLLDNKEDCGEVKSLAFIAVKELLYFAANDSNAIQLVEKAEEWTTGLDNVQAIKMYELIYYLYKMDFGDRQSLRILYKYQYYLTPYEKKNNPEWGQFVEGMDILYPSILNED</sequence>
<evidence type="ECO:0000313" key="1">
    <source>
        <dbReference type="EMBL" id="KIY23142.1"/>
    </source>
</evidence>
<dbReference type="AlphaFoldDB" id="A0A0D6ZC70"/>